<dbReference type="CDD" id="cd20070">
    <property type="entry name" value="5TM_YidC_Alb3"/>
    <property type="match status" value="1"/>
</dbReference>
<evidence type="ECO:0000256" key="16">
    <source>
        <dbReference type="RuleBase" id="RU003945"/>
    </source>
</evidence>
<evidence type="ECO:0000256" key="13">
    <source>
        <dbReference type="ARBA" id="ARBA00031538"/>
    </source>
</evidence>
<keyword evidence="7" id="KW-0653">Protein transport</keyword>
<evidence type="ECO:0000256" key="14">
    <source>
        <dbReference type="ARBA" id="ARBA00033245"/>
    </source>
</evidence>
<evidence type="ECO:0000256" key="5">
    <source>
        <dbReference type="ARBA" id="ARBA00022475"/>
    </source>
</evidence>
<evidence type="ECO:0000256" key="3">
    <source>
        <dbReference type="ARBA" id="ARBA00015325"/>
    </source>
</evidence>
<dbReference type="PANTHER" id="PTHR12428">
    <property type="entry name" value="OXA1"/>
    <property type="match status" value="1"/>
</dbReference>
<comment type="subcellular location">
    <subcellularLocation>
        <location evidence="1">Cell membrane</location>
        <topology evidence="1">Multi-pass membrane protein</topology>
    </subcellularLocation>
    <subcellularLocation>
        <location evidence="16">Membrane</location>
        <topology evidence="16">Multi-pass membrane protein</topology>
    </subcellularLocation>
</comment>
<evidence type="ECO:0000313" key="20">
    <source>
        <dbReference type="Proteomes" id="UP000646738"/>
    </source>
</evidence>
<feature type="transmembrane region" description="Helical" evidence="17">
    <location>
        <begin position="145"/>
        <end position="168"/>
    </location>
</feature>
<name>A0ABQ3RNQ1_STRRR</name>
<dbReference type="Pfam" id="PF02096">
    <property type="entry name" value="60KD_IMP"/>
    <property type="match status" value="1"/>
</dbReference>
<dbReference type="InterPro" id="IPR001708">
    <property type="entry name" value="YidC/ALB3/OXA1/COX18"/>
</dbReference>
<evidence type="ECO:0000256" key="15">
    <source>
        <dbReference type="ARBA" id="ARBA00033342"/>
    </source>
</evidence>
<accession>A0ABQ3RNQ1</accession>
<feature type="domain" description="Membrane insertase YidC/Oxa/ALB C-terminal" evidence="18">
    <location>
        <begin position="26"/>
        <end position="235"/>
    </location>
</feature>
<evidence type="ECO:0000256" key="2">
    <source>
        <dbReference type="ARBA" id="ARBA00010527"/>
    </source>
</evidence>
<comment type="function">
    <text evidence="11">Required for the insertion and/or proper folding and/or complex formation of integral membrane proteins into the membrane. Involved in integration of membrane proteins that insert both dependently and independently of the Sec translocase complex, as well as at least some lipoproteins. Aids folding of multispanning membrane proteins.</text>
</comment>
<proteinExistence type="inferred from homology"/>
<evidence type="ECO:0000256" key="7">
    <source>
        <dbReference type="ARBA" id="ARBA00022927"/>
    </source>
</evidence>
<comment type="caution">
    <text evidence="19">The sequence shown here is derived from an EMBL/GenBank/DDBJ whole genome shotgun (WGS) entry which is preliminary data.</text>
</comment>
<dbReference type="Proteomes" id="UP000646738">
    <property type="component" value="Unassembled WGS sequence"/>
</dbReference>
<protein>
    <recommendedName>
        <fullName evidence="3">Membrane protein insertase YidC</fullName>
    </recommendedName>
    <alternativeName>
        <fullName evidence="15">Foldase YidC</fullName>
    </alternativeName>
    <alternativeName>
        <fullName evidence="14">Membrane integrase YidC</fullName>
    </alternativeName>
    <alternativeName>
        <fullName evidence="13">Membrane protein YidC</fullName>
    </alternativeName>
</protein>
<dbReference type="PANTHER" id="PTHR12428:SF65">
    <property type="entry name" value="CYTOCHROME C OXIDASE ASSEMBLY PROTEIN COX18, MITOCHONDRIAL"/>
    <property type="match status" value="1"/>
</dbReference>
<evidence type="ECO:0000256" key="1">
    <source>
        <dbReference type="ARBA" id="ARBA00004651"/>
    </source>
</evidence>
<evidence type="ECO:0000256" key="10">
    <source>
        <dbReference type="ARBA" id="ARBA00023186"/>
    </source>
</evidence>
<keyword evidence="5" id="KW-1003">Cell membrane</keyword>
<evidence type="ECO:0000256" key="11">
    <source>
        <dbReference type="ARBA" id="ARBA00025034"/>
    </source>
</evidence>
<dbReference type="InterPro" id="IPR028055">
    <property type="entry name" value="YidC/Oxa/ALB_C"/>
</dbReference>
<evidence type="ECO:0000256" key="4">
    <source>
        <dbReference type="ARBA" id="ARBA00022448"/>
    </source>
</evidence>
<dbReference type="NCBIfam" id="TIGR03592">
    <property type="entry name" value="yidC_oxa1_cterm"/>
    <property type="match status" value="1"/>
</dbReference>
<dbReference type="InterPro" id="IPR047196">
    <property type="entry name" value="YidC_ALB_C"/>
</dbReference>
<organism evidence="19 20">
    <name type="scientific">Streptomyces rubradiris</name>
    <name type="common">Streptomyces achromogenes subsp. rubradiris</name>
    <dbReference type="NCBI Taxonomy" id="285531"/>
    <lineage>
        <taxon>Bacteria</taxon>
        <taxon>Bacillati</taxon>
        <taxon>Actinomycetota</taxon>
        <taxon>Actinomycetes</taxon>
        <taxon>Kitasatosporales</taxon>
        <taxon>Streptomycetaceae</taxon>
        <taxon>Streptomyces</taxon>
    </lineage>
</organism>
<feature type="transmembrane region" description="Helical" evidence="17">
    <location>
        <begin position="20"/>
        <end position="39"/>
    </location>
</feature>
<evidence type="ECO:0000256" key="12">
    <source>
        <dbReference type="ARBA" id="ARBA00026028"/>
    </source>
</evidence>
<gene>
    <name evidence="19" type="ORF">Srubr_73290</name>
</gene>
<evidence type="ECO:0000256" key="8">
    <source>
        <dbReference type="ARBA" id="ARBA00022989"/>
    </source>
</evidence>
<keyword evidence="8 17" id="KW-1133">Transmembrane helix</keyword>
<dbReference type="EMBL" id="BNEA01000015">
    <property type="protein sequence ID" value="GHI57483.1"/>
    <property type="molecule type" value="Genomic_DNA"/>
</dbReference>
<feature type="transmembrane region" description="Helical" evidence="17">
    <location>
        <begin position="200"/>
        <end position="221"/>
    </location>
</feature>
<evidence type="ECO:0000259" key="18">
    <source>
        <dbReference type="Pfam" id="PF02096"/>
    </source>
</evidence>
<reference evidence="20" key="1">
    <citation type="submission" date="2023-07" db="EMBL/GenBank/DDBJ databases">
        <title>Whole genome shotgun sequence of Streptomyces achromogenes subsp. rubradiris NBRC 14000.</title>
        <authorList>
            <person name="Komaki H."/>
            <person name="Tamura T."/>
        </authorList>
    </citation>
    <scope>NUCLEOTIDE SEQUENCE [LARGE SCALE GENOMIC DNA]</scope>
    <source>
        <strain evidence="20">NBRC 14000</strain>
    </source>
</reference>
<comment type="similarity">
    <text evidence="2">Belongs to the OXA1/ALB3/YidC family. Type 1 subfamily.</text>
</comment>
<evidence type="ECO:0000256" key="6">
    <source>
        <dbReference type="ARBA" id="ARBA00022692"/>
    </source>
</evidence>
<keyword evidence="20" id="KW-1185">Reference proteome</keyword>
<keyword evidence="10" id="KW-0143">Chaperone</keyword>
<evidence type="ECO:0000313" key="19">
    <source>
        <dbReference type="EMBL" id="GHI57483.1"/>
    </source>
</evidence>
<keyword evidence="9 17" id="KW-0472">Membrane</keyword>
<keyword evidence="4" id="KW-0813">Transport</keyword>
<evidence type="ECO:0000256" key="17">
    <source>
        <dbReference type="SAM" id="Phobius"/>
    </source>
</evidence>
<dbReference type="RefSeq" id="WP_189995837.1">
    <property type="nucleotide sequence ID" value="NZ_BNCB01000008.1"/>
</dbReference>
<evidence type="ECO:0000256" key="9">
    <source>
        <dbReference type="ARBA" id="ARBA00023136"/>
    </source>
</evidence>
<feature type="transmembrane region" description="Helical" evidence="17">
    <location>
        <begin position="90"/>
        <end position="110"/>
    </location>
</feature>
<keyword evidence="6 16" id="KW-0812">Transmembrane</keyword>
<sequence length="236" mass="25285">MSVFARLVEHLADLLTPLFHASAAAAAIVLFTALVRLLVHPLSRAAARGRRARAALQPEIDALRARHARDPERFQRAVLELHAREKVSPLSGCLPGLLQLPAFFLLYHLFSSTTIGGERNSLLDHRLFTAPLGGRWADALADGGVFGPAGLVYLGLFALVAAVATVNYRRARRTMAGRPAPAVGGDQVPGLAAVTRVTPFLSFFTLVSVAFVPLAAALYIVTSTAWSAAEQALLYR</sequence>
<comment type="subunit">
    <text evidence="12">Interacts with the Sec translocase complex via SecD. Specifically interacts with transmembrane segments of nascent integral membrane proteins during membrane integration.</text>
</comment>